<proteinExistence type="inferred from homology"/>
<dbReference type="KEGG" id="ahs:AHALO_0088"/>
<dbReference type="EMBL" id="NXIF01000038">
    <property type="protein sequence ID" value="PKI80290.1"/>
    <property type="molecule type" value="Genomic_DNA"/>
</dbReference>
<dbReference type="InterPro" id="IPR005226">
    <property type="entry name" value="UPF0014_fam"/>
</dbReference>
<feature type="transmembrane region" description="Helical" evidence="6">
    <location>
        <begin position="123"/>
        <end position="143"/>
    </location>
</feature>
<feature type="transmembrane region" description="Helical" evidence="6">
    <location>
        <begin position="6"/>
        <end position="24"/>
    </location>
</feature>
<dbReference type="PANTHER" id="PTHR30028">
    <property type="entry name" value="UPF0014 INNER MEMBRANE PROTEIN YBBM-RELATED"/>
    <property type="match status" value="1"/>
</dbReference>
<evidence type="ECO:0000313" key="7">
    <source>
        <dbReference type="EMBL" id="PKI80290.1"/>
    </source>
</evidence>
<dbReference type="RefSeq" id="WP_101185286.1">
    <property type="nucleotide sequence ID" value="NZ_CP031218.1"/>
</dbReference>
<protein>
    <recommendedName>
        <fullName evidence="9">ABC transporter permease</fullName>
    </recommendedName>
</protein>
<evidence type="ECO:0000256" key="2">
    <source>
        <dbReference type="ARBA" id="ARBA00005268"/>
    </source>
</evidence>
<evidence type="ECO:0000256" key="4">
    <source>
        <dbReference type="ARBA" id="ARBA00022989"/>
    </source>
</evidence>
<name>A0A2N1J147_9BACT</name>
<comment type="similarity">
    <text evidence="2">Belongs to the UPF0014 family.</text>
</comment>
<evidence type="ECO:0000256" key="1">
    <source>
        <dbReference type="ARBA" id="ARBA00004141"/>
    </source>
</evidence>
<reference evidence="7 8" key="1">
    <citation type="submission" date="2017-09" db="EMBL/GenBank/DDBJ databases">
        <title>Genomics of the genus Arcobacter.</title>
        <authorList>
            <person name="Perez-Cataluna A."/>
            <person name="Figueras M.J."/>
            <person name="Salas-Masso N."/>
        </authorList>
    </citation>
    <scope>NUCLEOTIDE SEQUENCE [LARGE SCALE GENOMIC DNA]</scope>
    <source>
        <strain evidence="7 8">DSM 18005</strain>
    </source>
</reference>
<feature type="transmembrane region" description="Helical" evidence="6">
    <location>
        <begin position="93"/>
        <end position="117"/>
    </location>
</feature>
<evidence type="ECO:0008006" key="9">
    <source>
        <dbReference type="Google" id="ProtNLM"/>
    </source>
</evidence>
<evidence type="ECO:0000313" key="8">
    <source>
        <dbReference type="Proteomes" id="UP000233248"/>
    </source>
</evidence>
<keyword evidence="5 6" id="KW-0472">Membrane</keyword>
<dbReference type="AlphaFoldDB" id="A0A2N1J147"/>
<accession>A0A2N1J147</accession>
<dbReference type="Proteomes" id="UP000233248">
    <property type="component" value="Unassembled WGS sequence"/>
</dbReference>
<dbReference type="Pfam" id="PF03649">
    <property type="entry name" value="UPF0014"/>
    <property type="match status" value="1"/>
</dbReference>
<evidence type="ECO:0000256" key="6">
    <source>
        <dbReference type="SAM" id="Phobius"/>
    </source>
</evidence>
<keyword evidence="8" id="KW-1185">Reference proteome</keyword>
<dbReference type="OrthoDB" id="9791807at2"/>
<sequence>MKTIEFYELSFMLLPLAFVTYFYYKYTNDKKEIAYASVRMVLQLILIGYVLIFIFKTKDILIGSFILLFMLIVSTFIILRVTKDKSFKNYTSIFIATFVSSFIHLFLIIEFVLNLQSFYEPRYVIPIAGMIFANSMNVISLSIERFEKELSRNESFEQARKISFKASMIPQINSLLAVGLVALPGMMTGQILSGVDPLIAVRYQIMIMLMAISSGGMSTIFYYMLKSKISFNKYNSTR</sequence>
<dbReference type="GO" id="GO:0005886">
    <property type="term" value="C:plasma membrane"/>
    <property type="evidence" value="ECO:0007669"/>
    <property type="project" value="TreeGrafter"/>
</dbReference>
<comment type="caution">
    <text evidence="7">The sequence shown here is derived from an EMBL/GenBank/DDBJ whole genome shotgun (WGS) entry which is preliminary data.</text>
</comment>
<feature type="transmembrane region" description="Helical" evidence="6">
    <location>
        <begin position="164"/>
        <end position="183"/>
    </location>
</feature>
<keyword evidence="4 6" id="KW-1133">Transmembrane helix</keyword>
<comment type="subcellular location">
    <subcellularLocation>
        <location evidence="1">Membrane</location>
        <topology evidence="1">Multi-pass membrane protein</topology>
    </subcellularLocation>
</comment>
<feature type="transmembrane region" description="Helical" evidence="6">
    <location>
        <begin position="36"/>
        <end position="55"/>
    </location>
</feature>
<keyword evidence="3 6" id="KW-0812">Transmembrane</keyword>
<evidence type="ECO:0000256" key="3">
    <source>
        <dbReference type="ARBA" id="ARBA00022692"/>
    </source>
</evidence>
<gene>
    <name evidence="7" type="ORF">CP960_10085</name>
</gene>
<feature type="transmembrane region" description="Helical" evidence="6">
    <location>
        <begin position="203"/>
        <end position="225"/>
    </location>
</feature>
<dbReference type="PANTHER" id="PTHR30028:SF0">
    <property type="entry name" value="PROTEIN ALUMINUM SENSITIVE 3"/>
    <property type="match status" value="1"/>
</dbReference>
<feature type="transmembrane region" description="Helical" evidence="6">
    <location>
        <begin position="61"/>
        <end position="81"/>
    </location>
</feature>
<organism evidence="7 8">
    <name type="scientific">Malaciobacter halophilus</name>
    <dbReference type="NCBI Taxonomy" id="197482"/>
    <lineage>
        <taxon>Bacteria</taxon>
        <taxon>Pseudomonadati</taxon>
        <taxon>Campylobacterota</taxon>
        <taxon>Epsilonproteobacteria</taxon>
        <taxon>Campylobacterales</taxon>
        <taxon>Arcobacteraceae</taxon>
        <taxon>Malaciobacter</taxon>
    </lineage>
</organism>
<evidence type="ECO:0000256" key="5">
    <source>
        <dbReference type="ARBA" id="ARBA00023136"/>
    </source>
</evidence>